<sequence length="178" mass="20801">MLTIVDDFSRYAWVLPLKNKNQSLKKAFNTFKTQIEKQTNKIIRTVRADNSLEFCSQIFEENLKKAGIRHRRTNIYSPEMNGVAEHLNRTMAEGVRCLRLEAELPKGLRAELAYTFIYLKNRFPQKSIKGKISYTLMYGRKCAVRHLKVIGSLAYVYVEKHKRDKLDSKANNRICLQN</sequence>
<reference evidence="11 12" key="1">
    <citation type="journal article" date="2019" name="Sci. Rep.">
        <title>Orb-weaving spider Araneus ventricosus genome elucidates the spidroin gene catalogue.</title>
        <authorList>
            <person name="Kono N."/>
            <person name="Nakamura H."/>
            <person name="Ohtoshi R."/>
            <person name="Moran D.A.P."/>
            <person name="Shinohara A."/>
            <person name="Yoshida Y."/>
            <person name="Fujiwara M."/>
            <person name="Mori M."/>
            <person name="Tomita M."/>
            <person name="Arakawa K."/>
        </authorList>
    </citation>
    <scope>NUCLEOTIDE SEQUENCE [LARGE SCALE GENOMIC DNA]</scope>
</reference>
<evidence type="ECO:0000256" key="2">
    <source>
        <dbReference type="ARBA" id="ARBA00022723"/>
    </source>
</evidence>
<keyword evidence="6" id="KW-0229">DNA integration</keyword>
<keyword evidence="1" id="KW-0540">Nuclease</keyword>
<keyword evidence="8" id="KW-0808">Transferase</keyword>
<dbReference type="PROSITE" id="PS50994">
    <property type="entry name" value="INTEGRASE"/>
    <property type="match status" value="1"/>
</dbReference>
<keyword evidence="5" id="KW-0460">Magnesium</keyword>
<organism evidence="11 12">
    <name type="scientific">Araneus ventricosus</name>
    <name type="common">Orbweaver spider</name>
    <name type="synonym">Epeira ventricosa</name>
    <dbReference type="NCBI Taxonomy" id="182803"/>
    <lineage>
        <taxon>Eukaryota</taxon>
        <taxon>Metazoa</taxon>
        <taxon>Ecdysozoa</taxon>
        <taxon>Arthropoda</taxon>
        <taxon>Chelicerata</taxon>
        <taxon>Arachnida</taxon>
        <taxon>Araneae</taxon>
        <taxon>Araneomorphae</taxon>
        <taxon>Entelegynae</taxon>
        <taxon>Araneoidea</taxon>
        <taxon>Araneidae</taxon>
        <taxon>Araneus</taxon>
    </lineage>
</organism>
<feature type="domain" description="Integrase catalytic" evidence="10">
    <location>
        <begin position="1"/>
        <end position="141"/>
    </location>
</feature>
<dbReference type="GO" id="GO:0016787">
    <property type="term" value="F:hydrolase activity"/>
    <property type="evidence" value="ECO:0007669"/>
    <property type="project" value="UniProtKB-KW"/>
</dbReference>
<evidence type="ECO:0000256" key="9">
    <source>
        <dbReference type="ARBA" id="ARBA00023172"/>
    </source>
</evidence>
<proteinExistence type="predicted"/>
<dbReference type="AlphaFoldDB" id="A0A4Y2QMA9"/>
<dbReference type="PANTHER" id="PTHR42648">
    <property type="entry name" value="TRANSPOSASE, PUTATIVE-RELATED"/>
    <property type="match status" value="1"/>
</dbReference>
<evidence type="ECO:0000313" key="11">
    <source>
        <dbReference type="EMBL" id="GBN64457.1"/>
    </source>
</evidence>
<evidence type="ECO:0000256" key="7">
    <source>
        <dbReference type="ARBA" id="ARBA00022918"/>
    </source>
</evidence>
<dbReference type="GO" id="GO:0015074">
    <property type="term" value="P:DNA integration"/>
    <property type="evidence" value="ECO:0007669"/>
    <property type="project" value="UniProtKB-KW"/>
</dbReference>
<dbReference type="PANTHER" id="PTHR42648:SF11">
    <property type="entry name" value="TRANSPOSON TY4-P GAG-POL POLYPROTEIN"/>
    <property type="match status" value="1"/>
</dbReference>
<dbReference type="GO" id="GO:0046872">
    <property type="term" value="F:metal ion binding"/>
    <property type="evidence" value="ECO:0007669"/>
    <property type="project" value="UniProtKB-KW"/>
</dbReference>
<dbReference type="OrthoDB" id="7696201at2759"/>
<dbReference type="SUPFAM" id="SSF53098">
    <property type="entry name" value="Ribonuclease H-like"/>
    <property type="match status" value="1"/>
</dbReference>
<dbReference type="GO" id="GO:0003887">
    <property type="term" value="F:DNA-directed DNA polymerase activity"/>
    <property type="evidence" value="ECO:0007669"/>
    <property type="project" value="UniProtKB-KW"/>
</dbReference>
<keyword evidence="12" id="KW-1185">Reference proteome</keyword>
<dbReference type="Proteomes" id="UP000499080">
    <property type="component" value="Unassembled WGS sequence"/>
</dbReference>
<keyword evidence="4" id="KW-0378">Hydrolase</keyword>
<evidence type="ECO:0000256" key="4">
    <source>
        <dbReference type="ARBA" id="ARBA00022801"/>
    </source>
</evidence>
<name>A0A4Y2QMA9_ARAVE</name>
<dbReference type="GO" id="GO:0003964">
    <property type="term" value="F:RNA-directed DNA polymerase activity"/>
    <property type="evidence" value="ECO:0007669"/>
    <property type="project" value="UniProtKB-KW"/>
</dbReference>
<keyword evidence="8" id="KW-0548">Nucleotidyltransferase</keyword>
<evidence type="ECO:0000256" key="8">
    <source>
        <dbReference type="ARBA" id="ARBA00022932"/>
    </source>
</evidence>
<dbReference type="InterPro" id="IPR001584">
    <property type="entry name" value="Integrase_cat-core"/>
</dbReference>
<evidence type="ECO:0000259" key="10">
    <source>
        <dbReference type="PROSITE" id="PS50994"/>
    </source>
</evidence>
<evidence type="ECO:0000256" key="5">
    <source>
        <dbReference type="ARBA" id="ARBA00022842"/>
    </source>
</evidence>
<dbReference type="InterPro" id="IPR039537">
    <property type="entry name" value="Retrotran_Ty1/copia-like"/>
</dbReference>
<comment type="caution">
    <text evidence="11">The sequence shown here is derived from an EMBL/GenBank/DDBJ whole genome shotgun (WGS) entry which is preliminary data.</text>
</comment>
<dbReference type="GO" id="GO:0004519">
    <property type="term" value="F:endonuclease activity"/>
    <property type="evidence" value="ECO:0007669"/>
    <property type="project" value="UniProtKB-KW"/>
</dbReference>
<dbReference type="GO" id="GO:0003676">
    <property type="term" value="F:nucleic acid binding"/>
    <property type="evidence" value="ECO:0007669"/>
    <property type="project" value="InterPro"/>
</dbReference>
<keyword evidence="2" id="KW-0479">Metal-binding</keyword>
<accession>A0A4Y2QMA9</accession>
<evidence type="ECO:0000256" key="3">
    <source>
        <dbReference type="ARBA" id="ARBA00022759"/>
    </source>
</evidence>
<dbReference type="InterPro" id="IPR036397">
    <property type="entry name" value="RNaseH_sf"/>
</dbReference>
<dbReference type="Pfam" id="PF00665">
    <property type="entry name" value="rve"/>
    <property type="match status" value="1"/>
</dbReference>
<keyword evidence="7" id="KW-0695">RNA-directed DNA polymerase</keyword>
<dbReference type="GO" id="GO:0006310">
    <property type="term" value="P:DNA recombination"/>
    <property type="evidence" value="ECO:0007669"/>
    <property type="project" value="UniProtKB-KW"/>
</dbReference>
<dbReference type="Gene3D" id="3.30.420.10">
    <property type="entry name" value="Ribonuclease H-like superfamily/Ribonuclease H"/>
    <property type="match status" value="1"/>
</dbReference>
<keyword evidence="3" id="KW-0255">Endonuclease</keyword>
<keyword evidence="9" id="KW-0233">DNA recombination</keyword>
<dbReference type="InterPro" id="IPR012337">
    <property type="entry name" value="RNaseH-like_sf"/>
</dbReference>
<evidence type="ECO:0000256" key="6">
    <source>
        <dbReference type="ARBA" id="ARBA00022908"/>
    </source>
</evidence>
<protein>
    <submittedName>
        <fullName evidence="11">Retrovirus-related Pol polyprotein from transposon TNT 1-94</fullName>
    </submittedName>
</protein>
<evidence type="ECO:0000313" key="12">
    <source>
        <dbReference type="Proteomes" id="UP000499080"/>
    </source>
</evidence>
<keyword evidence="8" id="KW-0239">DNA-directed DNA polymerase</keyword>
<dbReference type="EMBL" id="BGPR01014262">
    <property type="protein sequence ID" value="GBN64457.1"/>
    <property type="molecule type" value="Genomic_DNA"/>
</dbReference>
<gene>
    <name evidence="11" type="primary">POLX_476</name>
    <name evidence="11" type="ORF">AVEN_65581_1</name>
</gene>
<evidence type="ECO:0000256" key="1">
    <source>
        <dbReference type="ARBA" id="ARBA00022722"/>
    </source>
</evidence>